<evidence type="ECO:0000313" key="1">
    <source>
        <dbReference type="EMBL" id="KAF8716216.1"/>
    </source>
</evidence>
<proteinExistence type="predicted"/>
<comment type="caution">
    <text evidence="1">The sequence shown here is derived from an EMBL/GenBank/DDBJ whole genome shotgun (WGS) entry which is preliminary data.</text>
</comment>
<dbReference type="EMBL" id="JACEFO010001727">
    <property type="protein sequence ID" value="KAF8716216.1"/>
    <property type="molecule type" value="Genomic_DNA"/>
</dbReference>
<protein>
    <submittedName>
        <fullName evidence="1">Uncharacterized protein</fullName>
    </submittedName>
</protein>
<reference evidence="1" key="1">
    <citation type="submission" date="2020-07" db="EMBL/GenBank/DDBJ databases">
        <title>Genome sequence and genetic diversity analysis of an under-domesticated orphan crop, white fonio (Digitaria exilis).</title>
        <authorList>
            <person name="Bennetzen J.L."/>
            <person name="Chen S."/>
            <person name="Ma X."/>
            <person name="Wang X."/>
            <person name="Yssel A.E.J."/>
            <person name="Chaluvadi S.R."/>
            <person name="Johnson M."/>
            <person name="Gangashetty P."/>
            <person name="Hamidou F."/>
            <person name="Sanogo M.D."/>
            <person name="Zwaenepoel A."/>
            <person name="Wallace J."/>
            <person name="Van De Peer Y."/>
            <person name="Van Deynze A."/>
        </authorList>
    </citation>
    <scope>NUCLEOTIDE SEQUENCE</scope>
    <source>
        <tissue evidence="1">Leaves</tissue>
    </source>
</reference>
<keyword evidence="2" id="KW-1185">Reference proteome</keyword>
<organism evidence="1 2">
    <name type="scientific">Digitaria exilis</name>
    <dbReference type="NCBI Taxonomy" id="1010633"/>
    <lineage>
        <taxon>Eukaryota</taxon>
        <taxon>Viridiplantae</taxon>
        <taxon>Streptophyta</taxon>
        <taxon>Embryophyta</taxon>
        <taxon>Tracheophyta</taxon>
        <taxon>Spermatophyta</taxon>
        <taxon>Magnoliopsida</taxon>
        <taxon>Liliopsida</taxon>
        <taxon>Poales</taxon>
        <taxon>Poaceae</taxon>
        <taxon>PACMAD clade</taxon>
        <taxon>Panicoideae</taxon>
        <taxon>Panicodae</taxon>
        <taxon>Paniceae</taxon>
        <taxon>Anthephorinae</taxon>
        <taxon>Digitaria</taxon>
    </lineage>
</organism>
<name>A0A835BW34_9POAL</name>
<dbReference type="Proteomes" id="UP000636709">
    <property type="component" value="Unassembled WGS sequence"/>
</dbReference>
<evidence type="ECO:0000313" key="2">
    <source>
        <dbReference type="Proteomes" id="UP000636709"/>
    </source>
</evidence>
<sequence length="41" mass="4922">MFVRIFLSLKLVLINLVSGRLGSICLLYPWQKDEEERRKKE</sequence>
<accession>A0A835BW34</accession>
<gene>
    <name evidence="1" type="ORF">HU200_026496</name>
</gene>
<dbReference type="AlphaFoldDB" id="A0A835BW34"/>